<dbReference type="Proteomes" id="UP000094526">
    <property type="component" value="Unassembled WGS sequence"/>
</dbReference>
<proteinExistence type="predicted"/>
<dbReference type="EMBL" id="LGRB01000014">
    <property type="protein sequence ID" value="OCT46891.1"/>
    <property type="molecule type" value="Genomic_DNA"/>
</dbReference>
<feature type="compositionally biased region" description="Polar residues" evidence="1">
    <location>
        <begin position="657"/>
        <end position="670"/>
    </location>
</feature>
<protein>
    <submittedName>
        <fullName evidence="2">Uncharacterized protein</fullName>
    </submittedName>
</protein>
<name>A0A1C1CEJ7_9EURO</name>
<dbReference type="VEuPathDB" id="FungiDB:G647_04706"/>
<dbReference type="OrthoDB" id="2922289at2759"/>
<dbReference type="PANTHER" id="PTHR40788">
    <property type="entry name" value="CLR5 DOMAIN-CONTAINING PROTEIN-RELATED"/>
    <property type="match status" value="1"/>
</dbReference>
<dbReference type="PANTHER" id="PTHR40788:SF2">
    <property type="entry name" value="CLR5 DOMAIN-CONTAINING PROTEIN"/>
    <property type="match status" value="1"/>
</dbReference>
<organism evidence="2 3">
    <name type="scientific">Cladophialophora carrionii</name>
    <dbReference type="NCBI Taxonomy" id="86049"/>
    <lineage>
        <taxon>Eukaryota</taxon>
        <taxon>Fungi</taxon>
        <taxon>Dikarya</taxon>
        <taxon>Ascomycota</taxon>
        <taxon>Pezizomycotina</taxon>
        <taxon>Eurotiomycetes</taxon>
        <taxon>Chaetothyriomycetidae</taxon>
        <taxon>Chaetothyriales</taxon>
        <taxon>Herpotrichiellaceae</taxon>
        <taxon>Cladophialophora</taxon>
    </lineage>
</organism>
<sequence length="790" mass="88993">MDSGKTSTIVLGLPSARSTGHIRQMSATYSKGIFSCWGALRDILACREELIRKRWMKKTREQRKLILLSAWPEMPERHRPDFHELEKKKRGVKSIDTSALKWPYISQEDLLQGKLLLLFLNSRGRSPPSTFAHTDLGSTLLRQTGGINVPVLLRNHTMYIAGETKPENYGRLVSWSDDDSARILEQSGLQFSPGRGLLLLEIQTKVYSFLLECCYQLLHDVPRDELANLQLSEQPEPPAIGGPETSYTRISAVTAEAPYRLPAKLDTDRLVRILEARRAAAEDHLWDLREDPGYFAAAVVEESQHRREALLGVDGRRHRHDCDEFFWNRVIGETVSNAYMTFLTWDVLYNYTVALDQELRVGGDLDPRKPLPKRLETALVELSFAAGSSAQVISGTLNVGLPASPPIRDLFERQPQHEGSIKGKVDVVPKKGACKDPLLKLFVSLSDNEQLLLLRLPNVVDEMQRLIDIDAGQRARMTPWVARYFSDLALAAHIVRQVDNFYPWAAGFNELMNPEIRAPAFEKAREDLKTVYYTLNDRLLPRLSRIVVPFQENLHYPIDRAYDAENVDACRQAEAHLAKLWKTLDAHFVKHVNRTLHDIFLKHSVLARNIRYTPKLDSSAPEHSQTPGASDPVEDGSPKPNIDAEKPSVPVAAEISGSETNGGDTPQSPEQVPAIEPPNERPDANKMPTFNLGKRAGKVFSTIFHAPSENEQVGEISWVDFLHAMTAVGFVAERLYGSAWHFTPSKLGSKTSILIHEPHPSEKITSTMARHLRKRLSRTYGLTAESFKMM</sequence>
<dbReference type="VEuPathDB" id="FungiDB:CLCR_02288"/>
<gene>
    <name evidence="2" type="ORF">CLCR_02288</name>
</gene>
<comment type="caution">
    <text evidence="2">The sequence shown here is derived from an EMBL/GenBank/DDBJ whole genome shotgun (WGS) entry which is preliminary data.</text>
</comment>
<accession>A0A1C1CEJ7</accession>
<keyword evidence="3" id="KW-1185">Reference proteome</keyword>
<feature type="region of interest" description="Disordered" evidence="1">
    <location>
        <begin position="616"/>
        <end position="688"/>
    </location>
</feature>
<dbReference type="AlphaFoldDB" id="A0A1C1CEJ7"/>
<evidence type="ECO:0000256" key="1">
    <source>
        <dbReference type="SAM" id="MobiDB-lite"/>
    </source>
</evidence>
<evidence type="ECO:0000313" key="2">
    <source>
        <dbReference type="EMBL" id="OCT46891.1"/>
    </source>
</evidence>
<dbReference type="STRING" id="86049.A0A1C1CEJ7"/>
<reference evidence="3" key="1">
    <citation type="submission" date="2015-07" db="EMBL/GenBank/DDBJ databases">
        <authorList>
            <person name="Teixeira M.M."/>
            <person name="Souza R.C."/>
            <person name="Almeida L.G."/>
            <person name="Vicente V.A."/>
            <person name="de Hoog S."/>
            <person name="Bocca A.L."/>
            <person name="de Almeida S.R."/>
            <person name="Vasconcelos A.T."/>
            <person name="Felipe M.S."/>
        </authorList>
    </citation>
    <scope>NUCLEOTIDE SEQUENCE [LARGE SCALE GENOMIC DNA]</scope>
    <source>
        <strain evidence="3">KSF</strain>
    </source>
</reference>
<evidence type="ECO:0000313" key="3">
    <source>
        <dbReference type="Proteomes" id="UP000094526"/>
    </source>
</evidence>